<dbReference type="EMBL" id="CACRXK020000071">
    <property type="protein sequence ID" value="CAB3977789.1"/>
    <property type="molecule type" value="Genomic_DNA"/>
</dbReference>
<dbReference type="GO" id="GO:0016874">
    <property type="term" value="F:ligase activity"/>
    <property type="evidence" value="ECO:0007669"/>
    <property type="project" value="UniProtKB-KW"/>
</dbReference>
<comment type="caution">
    <text evidence="2">The sequence shown here is derived from an EMBL/GenBank/DDBJ whole genome shotgun (WGS) entry which is preliminary data.</text>
</comment>
<accession>A0A7D9H7X7</accession>
<proteinExistence type="predicted"/>
<dbReference type="InterPro" id="IPR035983">
    <property type="entry name" value="Hect_E3_ubiquitin_ligase"/>
</dbReference>
<dbReference type="Proteomes" id="UP001152795">
    <property type="component" value="Unassembled WGS sequence"/>
</dbReference>
<dbReference type="SMART" id="SM01337">
    <property type="entry name" value="APC10"/>
    <property type="match status" value="1"/>
</dbReference>
<organism evidence="2 3">
    <name type="scientific">Paramuricea clavata</name>
    <name type="common">Red gorgonian</name>
    <name type="synonym">Violescent sea-whip</name>
    <dbReference type="NCBI Taxonomy" id="317549"/>
    <lineage>
        <taxon>Eukaryota</taxon>
        <taxon>Metazoa</taxon>
        <taxon>Cnidaria</taxon>
        <taxon>Anthozoa</taxon>
        <taxon>Octocorallia</taxon>
        <taxon>Malacalcyonacea</taxon>
        <taxon>Plexauridae</taxon>
        <taxon>Paramuricea</taxon>
    </lineage>
</organism>
<keyword evidence="3" id="KW-1185">Reference proteome</keyword>
<sequence length="828" mass="94411">MTKDHARKRLARIRCVFECVESIRDGKELPDALCFVPGSVNYKFQSERTTSIVIRDSPSSSSAKIGEIPYKVSTRFTASGEEYWNDEGLWLRLVPESLKKFDVDSNHSAGWVFIHSRDNKVKDEVDLATVNSKKKSTKPVLMNWEYAVDTYYSLKISQNAETLHGQADLEAMNKLKFPPQNWSLEADEELARFISQNVTIQKEATLGNLSQYVESIEVSSQSQYISALTDGDIETYWESDGSQGQHWIRLKMKPGTVIKQLFVNVNSNDDNYMPNRFQVHGGETGNVKLLNDVAIDSSKTGDVLILEDMTQHCPIIQIWIKDCKDDGIDTRIHGIKIVSTDEKEPGLSADTFKNKTKIIRFPKLEHVNPDLLYNRARSLLRFVALLDSVLPFIFPIWKFTIGSYTSLELIRQLLPLSRRRITLIDQLILESQSCITLPSIPKVVLNRHTAAEHRENPASDPEGKQSIFCQLYEALKSEKCGVTLDFRWSNRYEQWWECKFISEGIIDQGGGFRDSLCDLAEEVCPSSADSLLPLPLFIRSPNQLYDSSNVYRDGYIPNPSCRLFDQYEWLGMLMGGHLRGRESLLLSFPKFIWKQLLGEKVSWLEDFVTVDAALVKLVESIKQMDRKKFEEKFTDILTYTAVLSNGTIVPLISNGEDEVVKYENRVEYTELLQTARMHESEEQVNAIRHGLAKVVPVSLLGLLTWQELELKVCGNPKVNVEDLRKTTYSEDLPKTDERVKYFWKAMENFSNDDRSRFLRFVTGRRRLPANMTLCAAKTTAPVDSLPEAATCSGTLFLPCYSSYTAAEEKLRYAAYNCVSIDTDGSWDE</sequence>
<dbReference type="PANTHER" id="PTHR46654:SF1">
    <property type="entry name" value="E3 UBIQUITIN-PROTEIN LIGASE HECTD3"/>
    <property type="match status" value="1"/>
</dbReference>
<dbReference type="SUPFAM" id="SSF56204">
    <property type="entry name" value="Hect, E3 ligase catalytic domain"/>
    <property type="match status" value="1"/>
</dbReference>
<dbReference type="PROSITE" id="PS50237">
    <property type="entry name" value="HECT"/>
    <property type="match status" value="1"/>
</dbReference>
<dbReference type="PROSITE" id="PS51284">
    <property type="entry name" value="DOC"/>
    <property type="match status" value="1"/>
</dbReference>
<dbReference type="AlphaFoldDB" id="A0A7D9H7X7"/>
<gene>
    <name evidence="2" type="ORF">PACLA_8A056722</name>
</gene>
<evidence type="ECO:0000313" key="3">
    <source>
        <dbReference type="Proteomes" id="UP001152795"/>
    </source>
</evidence>
<dbReference type="Gene3D" id="3.30.2410.10">
    <property type="entry name" value="Hect, E3 ligase catalytic domain"/>
    <property type="match status" value="1"/>
</dbReference>
<dbReference type="Pfam" id="PF03256">
    <property type="entry name" value="ANAPC10"/>
    <property type="match status" value="1"/>
</dbReference>
<dbReference type="Gene3D" id="3.30.2160.10">
    <property type="entry name" value="Hect, E3 ligase catalytic domain"/>
    <property type="match status" value="1"/>
</dbReference>
<name>A0A7D9H7X7_PARCT</name>
<keyword evidence="1" id="KW-0833">Ubl conjugation pathway</keyword>
<dbReference type="Gene3D" id="2.60.120.260">
    <property type="entry name" value="Galactose-binding domain-like"/>
    <property type="match status" value="1"/>
</dbReference>
<dbReference type="SUPFAM" id="SSF49785">
    <property type="entry name" value="Galactose-binding domain-like"/>
    <property type="match status" value="1"/>
</dbReference>
<dbReference type="PANTHER" id="PTHR46654">
    <property type="entry name" value="E3 UBIQUITIN-PROTEIN LIGASE HECTD3"/>
    <property type="match status" value="1"/>
</dbReference>
<dbReference type="Pfam" id="PF00632">
    <property type="entry name" value="HECT"/>
    <property type="match status" value="1"/>
</dbReference>
<dbReference type="OrthoDB" id="8068875at2759"/>
<evidence type="ECO:0000256" key="1">
    <source>
        <dbReference type="ARBA" id="ARBA00022786"/>
    </source>
</evidence>
<dbReference type="InterPro" id="IPR042469">
    <property type="entry name" value="HECTD3"/>
</dbReference>
<dbReference type="GO" id="GO:0004842">
    <property type="term" value="F:ubiquitin-protein transferase activity"/>
    <property type="evidence" value="ECO:0007669"/>
    <property type="project" value="InterPro"/>
</dbReference>
<keyword evidence="2" id="KW-0436">Ligase</keyword>
<reference evidence="2" key="1">
    <citation type="submission" date="2020-04" db="EMBL/GenBank/DDBJ databases">
        <authorList>
            <person name="Alioto T."/>
            <person name="Alioto T."/>
            <person name="Gomez Garrido J."/>
        </authorList>
    </citation>
    <scope>NUCLEOTIDE SEQUENCE</scope>
    <source>
        <strain evidence="2">A484AB</strain>
    </source>
</reference>
<dbReference type="InterPro" id="IPR000569">
    <property type="entry name" value="HECT_dom"/>
</dbReference>
<dbReference type="InterPro" id="IPR008979">
    <property type="entry name" value="Galactose-bd-like_sf"/>
</dbReference>
<dbReference type="Gene3D" id="3.90.1750.10">
    <property type="entry name" value="Hect, E3 ligase catalytic domains"/>
    <property type="match status" value="1"/>
</dbReference>
<protein>
    <submittedName>
        <fullName evidence="2">E3 ubiquitin- ligase HECTD3-like</fullName>
    </submittedName>
</protein>
<dbReference type="InterPro" id="IPR004939">
    <property type="entry name" value="APC_su10/DOC_dom"/>
</dbReference>
<dbReference type="SMART" id="SM00119">
    <property type="entry name" value="HECTc"/>
    <property type="match status" value="1"/>
</dbReference>
<evidence type="ECO:0000313" key="2">
    <source>
        <dbReference type="EMBL" id="CAB3977789.1"/>
    </source>
</evidence>